<accession>A0A2W5P7M7</accession>
<reference evidence="1 2" key="1">
    <citation type="submission" date="2017-08" db="EMBL/GenBank/DDBJ databases">
        <title>Infants hospitalized years apart are colonized by the same room-sourced microbial strains.</title>
        <authorList>
            <person name="Brooks B."/>
            <person name="Olm M.R."/>
            <person name="Firek B.A."/>
            <person name="Baker R."/>
            <person name="Thomas B.C."/>
            <person name="Morowitz M.J."/>
            <person name="Banfield J.F."/>
        </authorList>
    </citation>
    <scope>NUCLEOTIDE SEQUENCE [LARGE SCALE GENOMIC DNA]</scope>
    <source>
        <strain evidence="1">S2_005_001_R1_22</strain>
    </source>
</reference>
<protein>
    <submittedName>
        <fullName evidence="1">Uncharacterized protein</fullName>
    </submittedName>
</protein>
<dbReference type="EMBL" id="QFQI01000012">
    <property type="protein sequence ID" value="PZQ58875.1"/>
    <property type="molecule type" value="Genomic_DNA"/>
</dbReference>
<dbReference type="Proteomes" id="UP000249229">
    <property type="component" value="Unassembled WGS sequence"/>
</dbReference>
<evidence type="ECO:0000313" key="1">
    <source>
        <dbReference type="EMBL" id="PZQ58875.1"/>
    </source>
</evidence>
<sequence>MVVKVTDKGDTFEINDVQRWIDERKTLLRRAREILAAYDGTPVSLYKQYWKLIEIAGRLAEIKQIFDAFERERARRVDANITALVTYFSDPKTMEGIDD</sequence>
<organism evidence="1 2">
    <name type="scientific">Sphingomonas taxi</name>
    <dbReference type="NCBI Taxonomy" id="1549858"/>
    <lineage>
        <taxon>Bacteria</taxon>
        <taxon>Pseudomonadati</taxon>
        <taxon>Pseudomonadota</taxon>
        <taxon>Alphaproteobacteria</taxon>
        <taxon>Sphingomonadales</taxon>
        <taxon>Sphingomonadaceae</taxon>
        <taxon>Sphingomonas</taxon>
    </lineage>
</organism>
<evidence type="ECO:0000313" key="2">
    <source>
        <dbReference type="Proteomes" id="UP000249229"/>
    </source>
</evidence>
<comment type="caution">
    <text evidence="1">The sequence shown here is derived from an EMBL/GenBank/DDBJ whole genome shotgun (WGS) entry which is preliminary data.</text>
</comment>
<dbReference type="AlphaFoldDB" id="A0A2W5P7M7"/>
<gene>
    <name evidence="1" type="ORF">DI544_12750</name>
</gene>
<name>A0A2W5P7M7_9SPHN</name>
<proteinExistence type="predicted"/>